<reference evidence="1" key="1">
    <citation type="journal article" date="2021" name="Open Biol.">
        <title>Shared evolutionary footprints suggest mitochondrial oxidative damage underlies multiple complex I losses in fungi.</title>
        <authorList>
            <person name="Schikora-Tamarit M.A."/>
            <person name="Marcet-Houben M."/>
            <person name="Nosek J."/>
            <person name="Gabaldon T."/>
        </authorList>
    </citation>
    <scope>NUCLEOTIDE SEQUENCE</scope>
    <source>
        <strain evidence="1">CBS2887</strain>
    </source>
</reference>
<proteinExistence type="predicted"/>
<keyword evidence="2" id="KW-1185">Reference proteome</keyword>
<comment type="caution">
    <text evidence="1">The sequence shown here is derived from an EMBL/GenBank/DDBJ whole genome shotgun (WGS) entry which is preliminary data.</text>
</comment>
<reference evidence="1" key="2">
    <citation type="submission" date="2021-01" db="EMBL/GenBank/DDBJ databases">
        <authorList>
            <person name="Schikora-Tamarit M.A."/>
        </authorList>
    </citation>
    <scope>NUCLEOTIDE SEQUENCE</scope>
    <source>
        <strain evidence="1">CBS2887</strain>
    </source>
</reference>
<gene>
    <name evidence="1" type="ORF">WICPIJ_000181</name>
</gene>
<evidence type="ECO:0000313" key="2">
    <source>
        <dbReference type="Proteomes" id="UP000774326"/>
    </source>
</evidence>
<evidence type="ECO:0000313" key="1">
    <source>
        <dbReference type="EMBL" id="KAH3688835.1"/>
    </source>
</evidence>
<organism evidence="1 2">
    <name type="scientific">Wickerhamomyces pijperi</name>
    <name type="common">Yeast</name>
    <name type="synonym">Pichia pijperi</name>
    <dbReference type="NCBI Taxonomy" id="599730"/>
    <lineage>
        <taxon>Eukaryota</taxon>
        <taxon>Fungi</taxon>
        <taxon>Dikarya</taxon>
        <taxon>Ascomycota</taxon>
        <taxon>Saccharomycotina</taxon>
        <taxon>Saccharomycetes</taxon>
        <taxon>Phaffomycetales</taxon>
        <taxon>Wickerhamomycetaceae</taxon>
        <taxon>Wickerhamomyces</taxon>
    </lineage>
</organism>
<dbReference type="AlphaFoldDB" id="A0A9P8TS99"/>
<dbReference type="OrthoDB" id="39175at2759"/>
<protein>
    <submittedName>
        <fullName evidence="1">Uncharacterized protein</fullName>
    </submittedName>
</protein>
<sequence length="89" mass="9978">MLQAASTNKITVSSISAFENMKDELLDVANVAAPLPKADRLQIENLIDSPRSPRTPKTPSEECEWPGLNMAWAFDWSNLGTFTFNEYMN</sequence>
<accession>A0A9P8TS99</accession>
<name>A0A9P8TS99_WICPI</name>
<dbReference type="EMBL" id="JAEUBG010000132">
    <property type="protein sequence ID" value="KAH3688835.1"/>
    <property type="molecule type" value="Genomic_DNA"/>
</dbReference>
<dbReference type="Proteomes" id="UP000774326">
    <property type="component" value="Unassembled WGS sequence"/>
</dbReference>